<evidence type="ECO:0000256" key="4">
    <source>
        <dbReference type="ARBA" id="ARBA00023015"/>
    </source>
</evidence>
<evidence type="ECO:0000256" key="9">
    <source>
        <dbReference type="SAM" id="MobiDB-lite"/>
    </source>
</evidence>
<comment type="similarity">
    <text evidence="2">Belongs to the mitochondrion-specific ribosomal protein mL67 family.</text>
</comment>
<evidence type="ECO:0000256" key="1">
    <source>
        <dbReference type="ARBA" id="ARBA00004173"/>
    </source>
</evidence>
<feature type="compositionally biased region" description="Basic and acidic residues" evidence="9">
    <location>
        <begin position="552"/>
        <end position="567"/>
    </location>
</feature>
<feature type="region of interest" description="Disordered" evidence="9">
    <location>
        <begin position="369"/>
        <end position="412"/>
    </location>
</feature>
<feature type="region of interest" description="Disordered" evidence="9">
    <location>
        <begin position="510"/>
        <end position="589"/>
    </location>
</feature>
<evidence type="ECO:0000313" key="11">
    <source>
        <dbReference type="Proteomes" id="UP000308549"/>
    </source>
</evidence>
<keyword evidence="5" id="KW-0496">Mitochondrion</keyword>
<organism evidence="10 11">
    <name type="scientific">Salinomyces thailandicus</name>
    <dbReference type="NCBI Taxonomy" id="706561"/>
    <lineage>
        <taxon>Eukaryota</taxon>
        <taxon>Fungi</taxon>
        <taxon>Dikarya</taxon>
        <taxon>Ascomycota</taxon>
        <taxon>Pezizomycotina</taxon>
        <taxon>Dothideomycetes</taxon>
        <taxon>Dothideomycetidae</taxon>
        <taxon>Mycosphaerellales</taxon>
        <taxon>Teratosphaeriaceae</taxon>
        <taxon>Salinomyces</taxon>
    </lineage>
</organism>
<feature type="compositionally biased region" description="Basic and acidic residues" evidence="9">
    <location>
        <begin position="369"/>
        <end position="387"/>
    </location>
</feature>
<dbReference type="PANTHER" id="PTHR28184">
    <property type="entry name" value="MITOCHONDRIAL HOMOLOGOUS RECOMBINATION PROTEIN 1"/>
    <property type="match status" value="1"/>
</dbReference>
<name>A0A4U0U2Z6_9PEZI</name>
<dbReference type="GO" id="GO:0003697">
    <property type="term" value="F:single-stranded DNA binding"/>
    <property type="evidence" value="ECO:0007669"/>
    <property type="project" value="InterPro"/>
</dbReference>
<dbReference type="Proteomes" id="UP000308549">
    <property type="component" value="Unassembled WGS sequence"/>
</dbReference>
<dbReference type="GO" id="GO:0000150">
    <property type="term" value="F:DNA strand exchange activity"/>
    <property type="evidence" value="ECO:0007669"/>
    <property type="project" value="InterPro"/>
</dbReference>
<keyword evidence="3" id="KW-0689">Ribosomal protein</keyword>
<keyword evidence="11" id="KW-1185">Reference proteome</keyword>
<dbReference type="Pfam" id="PF12829">
    <property type="entry name" value="Mhr1"/>
    <property type="match status" value="1"/>
</dbReference>
<keyword evidence="6" id="KW-0804">Transcription</keyword>
<evidence type="ECO:0000256" key="3">
    <source>
        <dbReference type="ARBA" id="ARBA00022980"/>
    </source>
</evidence>
<accession>A0A4U0U2Z6</accession>
<comment type="subcellular location">
    <subcellularLocation>
        <location evidence="1">Mitochondrion</location>
    </subcellularLocation>
</comment>
<dbReference type="PANTHER" id="PTHR28184:SF1">
    <property type="entry name" value="LARGE RIBOSOMAL SUBUNIT PROTEIN ML67"/>
    <property type="match status" value="1"/>
</dbReference>
<dbReference type="EMBL" id="NAJL01000015">
    <property type="protein sequence ID" value="TKA29278.1"/>
    <property type="molecule type" value="Genomic_DNA"/>
</dbReference>
<dbReference type="AlphaFoldDB" id="A0A4U0U2Z6"/>
<dbReference type="GO" id="GO:1990904">
    <property type="term" value="C:ribonucleoprotein complex"/>
    <property type="evidence" value="ECO:0007669"/>
    <property type="project" value="UniProtKB-KW"/>
</dbReference>
<gene>
    <name evidence="10" type="ORF">B0A50_03788</name>
</gene>
<keyword evidence="7" id="KW-0687">Ribonucleoprotein</keyword>
<reference evidence="10 11" key="1">
    <citation type="submission" date="2017-03" db="EMBL/GenBank/DDBJ databases">
        <title>Genomes of endolithic fungi from Antarctica.</title>
        <authorList>
            <person name="Coleine C."/>
            <person name="Masonjones S."/>
            <person name="Stajich J.E."/>
        </authorList>
    </citation>
    <scope>NUCLEOTIDE SEQUENCE [LARGE SCALE GENOMIC DNA]</scope>
    <source>
        <strain evidence="10 11">CCFEE 6315</strain>
    </source>
</reference>
<dbReference type="GO" id="GO:0005739">
    <property type="term" value="C:mitochondrion"/>
    <property type="evidence" value="ECO:0007669"/>
    <property type="project" value="UniProtKB-SubCell"/>
</dbReference>
<evidence type="ECO:0000313" key="10">
    <source>
        <dbReference type="EMBL" id="TKA29278.1"/>
    </source>
</evidence>
<evidence type="ECO:0000256" key="2">
    <source>
        <dbReference type="ARBA" id="ARBA00010741"/>
    </source>
</evidence>
<comment type="caution">
    <text evidence="10">The sequence shown here is derived from an EMBL/GenBank/DDBJ whole genome shotgun (WGS) entry which is preliminary data.</text>
</comment>
<keyword evidence="4" id="KW-0805">Transcription regulation</keyword>
<evidence type="ECO:0000256" key="7">
    <source>
        <dbReference type="ARBA" id="ARBA00023274"/>
    </source>
</evidence>
<feature type="compositionally biased region" description="Low complexity" evidence="9">
    <location>
        <begin position="389"/>
        <end position="399"/>
    </location>
</feature>
<dbReference type="OrthoDB" id="5333655at2759"/>
<dbReference type="GO" id="GO:0003735">
    <property type="term" value="F:structural constituent of ribosome"/>
    <property type="evidence" value="ECO:0007669"/>
    <property type="project" value="TreeGrafter"/>
</dbReference>
<sequence>MRSPSTRVWTPKEHGRYIYAYCHVRTNQVVYSLTRTLRATGAKAALKQLPDLGANNTDKQLRKDLWRPLYTVCLPQNGERQGLAAFRKLREYRKLHELNWTPSPSLTKPFTEAEVEEMKNRLGNKGGSKKENVYDIIKRVKRHMRVREVQDQKANSIADLAAVLSEQAQLGAKTGPPRDEVRKQDRVEEVNEMLELNREADLGGVMKLESEIAQMQSKIDGLSDGQRDEDGLSKSALKAMLYKRHARKLRMEYAVNAVHGVYEARAARAAEVEARKVAVTEAEAAIREAAAVRPEQAKAAAQRVAAAEAAAMEAEARAEAALPSNDSPEESSIIKEAREARERAARILKNAERSERRVKSQAQALELKASRAKHDLREAEQKARDADVAEAAESASVEDQSPVPSAASPEAKPQELNWALLLPSFPPRDPSRVPRGSPEWEKLRLLNKPVFSAEGVTIKWANTLDPELAETWPSGLTHEPMGWTRYTAPLATDKDAAKRDISGFKASLWPNRTPNWLPESEEKEEKEESEKSRARRERKEEQSKKRNAYVSRIKDDIVGKLQPEKQGWRQQAARLDVPMELPARPQARA</sequence>
<dbReference type="GO" id="GO:0005840">
    <property type="term" value="C:ribosome"/>
    <property type="evidence" value="ECO:0007669"/>
    <property type="project" value="UniProtKB-KW"/>
</dbReference>
<protein>
    <recommendedName>
        <fullName evidence="8">Large ribosomal subunit protein mL67</fullName>
    </recommendedName>
</protein>
<evidence type="ECO:0000256" key="8">
    <source>
        <dbReference type="ARBA" id="ARBA00035185"/>
    </source>
</evidence>
<evidence type="ECO:0000256" key="6">
    <source>
        <dbReference type="ARBA" id="ARBA00023163"/>
    </source>
</evidence>
<evidence type="ECO:0000256" key="5">
    <source>
        <dbReference type="ARBA" id="ARBA00023128"/>
    </source>
</evidence>
<feature type="compositionally biased region" description="Basic and acidic residues" evidence="9">
    <location>
        <begin position="526"/>
        <end position="544"/>
    </location>
</feature>
<proteinExistence type="inferred from homology"/>
<dbReference type="InterPro" id="IPR024629">
    <property type="entry name" value="Ribosomal_mL67"/>
</dbReference>